<dbReference type="Pfam" id="PF01790">
    <property type="entry name" value="LGT"/>
    <property type="match status" value="1"/>
</dbReference>
<proteinExistence type="inferred from homology"/>
<sequence>MIGLRLDPIAFALGPITVHWYGIILGTAALVGLLLAVREGKRFGLSPDFFMDLLLFGVPSAIIGARLYFVAFKWEDYKHDLLAIFQIWNGGIAIYGALIGAFICGYFYSRYKGYSLIRIADICAPSLIVGQMIGRWGNFVNQEAYGGPAEESFLRDTLHLPAWIVDQMNVNGVYHHPTFLYESVWNLAGLILLLVLRRRPFLRAGELLMTYFIWYSIGRFFIEALRTDSLAFQGPSWLVSLMDGLWSPMTLLFEQGYLDPEYGNVRISQLISVILIIAAIIIIIIRRKTGAAVERYSDPIMNRKTGLPAGAAAGQEGGSAAASAQDSKPMIQKDGAAGKAIEAEKKQNASKAGSAGEADAESAKKE</sequence>
<evidence type="ECO:0000256" key="1">
    <source>
        <dbReference type="ARBA" id="ARBA00007150"/>
    </source>
</evidence>
<evidence type="ECO:0000256" key="6">
    <source>
        <dbReference type="ARBA" id="ARBA00023136"/>
    </source>
</evidence>
<keyword evidence="5 7" id="KW-1133">Transmembrane helix</keyword>
<comment type="similarity">
    <text evidence="1 7">Belongs to the Lgt family.</text>
</comment>
<evidence type="ECO:0000256" key="8">
    <source>
        <dbReference type="SAM" id="MobiDB-lite"/>
    </source>
</evidence>
<feature type="transmembrane region" description="Helical" evidence="7">
    <location>
        <begin position="81"/>
        <end position="108"/>
    </location>
</feature>
<feature type="transmembrane region" description="Helical" evidence="7">
    <location>
        <begin position="20"/>
        <end position="37"/>
    </location>
</feature>
<protein>
    <recommendedName>
        <fullName evidence="7">Phosphatidylglycerol--prolipoprotein diacylglyceryl transferase</fullName>
        <ecNumber evidence="7">2.5.1.145</ecNumber>
    </recommendedName>
</protein>
<dbReference type="PROSITE" id="PS01311">
    <property type="entry name" value="LGT"/>
    <property type="match status" value="1"/>
</dbReference>
<dbReference type="PANTHER" id="PTHR30589:SF0">
    <property type="entry name" value="PHOSPHATIDYLGLYCEROL--PROLIPOPROTEIN DIACYLGLYCERYL TRANSFERASE"/>
    <property type="match status" value="1"/>
</dbReference>
<keyword evidence="4 7" id="KW-0812">Transmembrane</keyword>
<name>A0ABY5SCS1_9BACL</name>
<dbReference type="HAMAP" id="MF_01147">
    <property type="entry name" value="Lgt"/>
    <property type="match status" value="1"/>
</dbReference>
<feature type="binding site" evidence="7">
    <location>
        <position position="135"/>
    </location>
    <ligand>
        <name>a 1,2-diacyl-sn-glycero-3-phospho-(1'-sn-glycerol)</name>
        <dbReference type="ChEBI" id="CHEBI:64716"/>
    </ligand>
</feature>
<feature type="transmembrane region" description="Helical" evidence="7">
    <location>
        <begin position="49"/>
        <end position="69"/>
    </location>
</feature>
<dbReference type="GO" id="GO:0008961">
    <property type="term" value="F:phosphatidylglycerol-prolipoprotein diacylglyceryl transferase activity"/>
    <property type="evidence" value="ECO:0007669"/>
    <property type="project" value="UniProtKB-EC"/>
</dbReference>
<evidence type="ECO:0000256" key="7">
    <source>
        <dbReference type="HAMAP-Rule" id="MF_01147"/>
    </source>
</evidence>
<evidence type="ECO:0000256" key="5">
    <source>
        <dbReference type="ARBA" id="ARBA00022989"/>
    </source>
</evidence>
<dbReference type="EMBL" id="CP091430">
    <property type="protein sequence ID" value="UVI30567.1"/>
    <property type="molecule type" value="Genomic_DNA"/>
</dbReference>
<comment type="catalytic activity">
    <reaction evidence="7">
        <text>L-cysteinyl-[prolipoprotein] + a 1,2-diacyl-sn-glycero-3-phospho-(1'-sn-glycerol) = an S-1,2-diacyl-sn-glyceryl-L-cysteinyl-[prolipoprotein] + sn-glycerol 1-phosphate + H(+)</text>
        <dbReference type="Rhea" id="RHEA:56712"/>
        <dbReference type="Rhea" id="RHEA-COMP:14679"/>
        <dbReference type="Rhea" id="RHEA-COMP:14680"/>
        <dbReference type="ChEBI" id="CHEBI:15378"/>
        <dbReference type="ChEBI" id="CHEBI:29950"/>
        <dbReference type="ChEBI" id="CHEBI:57685"/>
        <dbReference type="ChEBI" id="CHEBI:64716"/>
        <dbReference type="ChEBI" id="CHEBI:140658"/>
        <dbReference type="EC" id="2.5.1.145"/>
    </reaction>
</comment>
<keyword evidence="3 7" id="KW-0808">Transferase</keyword>
<evidence type="ECO:0000313" key="10">
    <source>
        <dbReference type="Proteomes" id="UP001057877"/>
    </source>
</evidence>
<comment type="function">
    <text evidence="7">Catalyzes the transfer of the diacylglyceryl group from phosphatidylglycerol to the sulfhydryl group of the N-terminal cysteine of a prolipoprotein, the first step in the formation of mature lipoproteins.</text>
</comment>
<evidence type="ECO:0000256" key="4">
    <source>
        <dbReference type="ARBA" id="ARBA00022692"/>
    </source>
</evidence>
<feature type="compositionally biased region" description="Low complexity" evidence="8">
    <location>
        <begin position="309"/>
        <end position="325"/>
    </location>
</feature>
<accession>A0ABY5SCS1</accession>
<dbReference type="Proteomes" id="UP001057877">
    <property type="component" value="Chromosome"/>
</dbReference>
<organism evidence="9 10">
    <name type="scientific">Paenibacillus spongiae</name>
    <dbReference type="NCBI Taxonomy" id="2909671"/>
    <lineage>
        <taxon>Bacteria</taxon>
        <taxon>Bacillati</taxon>
        <taxon>Bacillota</taxon>
        <taxon>Bacilli</taxon>
        <taxon>Bacillales</taxon>
        <taxon>Paenibacillaceae</taxon>
        <taxon>Paenibacillus</taxon>
    </lineage>
</organism>
<reference evidence="9" key="1">
    <citation type="submission" date="2022-01" db="EMBL/GenBank/DDBJ databases">
        <title>Paenibacillus spongiae sp. nov., isolated from marine sponge.</title>
        <authorList>
            <person name="Li Z."/>
            <person name="Zhang M."/>
        </authorList>
    </citation>
    <scope>NUCLEOTIDE SEQUENCE</scope>
    <source>
        <strain evidence="9">PHS-Z3</strain>
    </source>
</reference>
<dbReference type="RefSeq" id="WP_258386633.1">
    <property type="nucleotide sequence ID" value="NZ_CP091430.1"/>
</dbReference>
<comment type="subcellular location">
    <subcellularLocation>
        <location evidence="7">Cell membrane</location>
        <topology evidence="7">Multi-pass membrane protein</topology>
    </subcellularLocation>
</comment>
<feature type="transmembrane region" description="Helical" evidence="7">
    <location>
        <begin position="267"/>
        <end position="285"/>
    </location>
</feature>
<evidence type="ECO:0000313" key="9">
    <source>
        <dbReference type="EMBL" id="UVI30567.1"/>
    </source>
</evidence>
<keyword evidence="2 7" id="KW-1003">Cell membrane</keyword>
<evidence type="ECO:0000256" key="2">
    <source>
        <dbReference type="ARBA" id="ARBA00022475"/>
    </source>
</evidence>
<dbReference type="InterPro" id="IPR001640">
    <property type="entry name" value="Lgt"/>
</dbReference>
<dbReference type="EC" id="2.5.1.145" evidence="7"/>
<gene>
    <name evidence="7 9" type="primary">lgt</name>
    <name evidence="9" type="ORF">L1F29_01410</name>
</gene>
<feature type="transmembrane region" description="Helical" evidence="7">
    <location>
        <begin position="208"/>
        <end position="225"/>
    </location>
</feature>
<feature type="region of interest" description="Disordered" evidence="8">
    <location>
        <begin position="307"/>
        <end position="366"/>
    </location>
</feature>
<dbReference type="PANTHER" id="PTHR30589">
    <property type="entry name" value="PROLIPOPROTEIN DIACYLGLYCERYL TRANSFERASE"/>
    <property type="match status" value="1"/>
</dbReference>
<dbReference type="NCBIfam" id="TIGR00544">
    <property type="entry name" value="lgt"/>
    <property type="match status" value="1"/>
</dbReference>
<comment type="pathway">
    <text evidence="7">Protein modification; lipoprotein biosynthesis (diacylglyceryl transfer).</text>
</comment>
<keyword evidence="6 7" id="KW-0472">Membrane</keyword>
<keyword evidence="10" id="KW-1185">Reference proteome</keyword>
<evidence type="ECO:0000256" key="3">
    <source>
        <dbReference type="ARBA" id="ARBA00022679"/>
    </source>
</evidence>